<sequence>MDSSTYRERAGVLDGPDTRTAYLQRLLTRGRYAIGPIDGIVGKKTRAGIRAFQLASSLDQTGEFDAPTVARLRSIFEAKAAA</sequence>
<dbReference type="AlphaFoldDB" id="A0A6N8SBQ3"/>
<dbReference type="SUPFAM" id="SSF47090">
    <property type="entry name" value="PGBD-like"/>
    <property type="match status" value="1"/>
</dbReference>
<organism evidence="2 3">
    <name type="scientific">Shinella kummerowiae</name>
    <dbReference type="NCBI Taxonomy" id="417745"/>
    <lineage>
        <taxon>Bacteria</taxon>
        <taxon>Pseudomonadati</taxon>
        <taxon>Pseudomonadota</taxon>
        <taxon>Alphaproteobacteria</taxon>
        <taxon>Hyphomicrobiales</taxon>
        <taxon>Rhizobiaceae</taxon>
        <taxon>Shinella</taxon>
    </lineage>
</organism>
<accession>A0A6N8SBQ3</accession>
<proteinExistence type="predicted"/>
<dbReference type="InterPro" id="IPR036365">
    <property type="entry name" value="PGBD-like_sf"/>
</dbReference>
<dbReference type="Proteomes" id="UP000435802">
    <property type="component" value="Unassembled WGS sequence"/>
</dbReference>
<gene>
    <name evidence="2" type="ORF">GR138_12665</name>
</gene>
<evidence type="ECO:0000313" key="2">
    <source>
        <dbReference type="EMBL" id="MXN46043.1"/>
    </source>
</evidence>
<evidence type="ECO:0000259" key="1">
    <source>
        <dbReference type="Pfam" id="PF01471"/>
    </source>
</evidence>
<dbReference type="OrthoDB" id="8754850at2"/>
<dbReference type="RefSeq" id="WP_160859591.1">
    <property type="nucleotide sequence ID" value="NZ_WUMK01000004.1"/>
</dbReference>
<reference evidence="2 3" key="1">
    <citation type="submission" date="2019-12" db="EMBL/GenBank/DDBJ databases">
        <title>Shinella kummerowiae sp. nov., a symbiotic bacterium isolated from root nodules of the herbal legume Kummerowia stipulacea.</title>
        <authorList>
            <person name="Gao J."/>
        </authorList>
    </citation>
    <scope>NUCLEOTIDE SEQUENCE [LARGE SCALE GENOMIC DNA]</scope>
    <source>
        <strain evidence="2 3">CCBAU 25048</strain>
    </source>
</reference>
<name>A0A6N8SBQ3_9HYPH</name>
<evidence type="ECO:0000313" key="3">
    <source>
        <dbReference type="Proteomes" id="UP000435802"/>
    </source>
</evidence>
<dbReference type="EMBL" id="WUMK01000004">
    <property type="protein sequence ID" value="MXN46043.1"/>
    <property type="molecule type" value="Genomic_DNA"/>
</dbReference>
<dbReference type="Pfam" id="PF01471">
    <property type="entry name" value="PG_binding_1"/>
    <property type="match status" value="1"/>
</dbReference>
<protein>
    <recommendedName>
        <fullName evidence="1">Peptidoglycan binding-like domain-containing protein</fullName>
    </recommendedName>
</protein>
<keyword evidence="3" id="KW-1185">Reference proteome</keyword>
<comment type="caution">
    <text evidence="2">The sequence shown here is derived from an EMBL/GenBank/DDBJ whole genome shotgun (WGS) entry which is preliminary data.</text>
</comment>
<dbReference type="Gene3D" id="1.10.101.10">
    <property type="entry name" value="PGBD-like superfamily/PGBD"/>
    <property type="match status" value="1"/>
</dbReference>
<feature type="domain" description="Peptidoglycan binding-like" evidence="1">
    <location>
        <begin position="23"/>
        <end position="72"/>
    </location>
</feature>
<dbReference type="InterPro" id="IPR036366">
    <property type="entry name" value="PGBDSf"/>
</dbReference>
<dbReference type="InterPro" id="IPR002477">
    <property type="entry name" value="Peptidoglycan-bd-like"/>
</dbReference>